<proteinExistence type="predicted"/>
<evidence type="ECO:0000256" key="1">
    <source>
        <dbReference type="SAM" id="MobiDB-lite"/>
    </source>
</evidence>
<organism evidence="2 3">
    <name type="scientific">Mortierella hygrophila</name>
    <dbReference type="NCBI Taxonomy" id="979708"/>
    <lineage>
        <taxon>Eukaryota</taxon>
        <taxon>Fungi</taxon>
        <taxon>Fungi incertae sedis</taxon>
        <taxon>Mucoromycota</taxon>
        <taxon>Mortierellomycotina</taxon>
        <taxon>Mortierellomycetes</taxon>
        <taxon>Mortierellales</taxon>
        <taxon>Mortierellaceae</taxon>
        <taxon>Mortierella</taxon>
    </lineage>
</organism>
<reference evidence="2" key="1">
    <citation type="journal article" date="2020" name="Fungal Divers.">
        <title>Resolving the Mortierellaceae phylogeny through synthesis of multi-gene phylogenetics and phylogenomics.</title>
        <authorList>
            <person name="Vandepol N."/>
            <person name="Liber J."/>
            <person name="Desiro A."/>
            <person name="Na H."/>
            <person name="Kennedy M."/>
            <person name="Barry K."/>
            <person name="Grigoriev I.V."/>
            <person name="Miller A.N."/>
            <person name="O'Donnell K."/>
            <person name="Stajich J.E."/>
            <person name="Bonito G."/>
        </authorList>
    </citation>
    <scope>NUCLEOTIDE SEQUENCE</scope>
    <source>
        <strain evidence="2">NRRL 2591</strain>
    </source>
</reference>
<sequence>MAMTLQNDQEAQQQLFTDILLKLQIHAALAKENSHHNKSPLPFLAKSCSLLDNLPSATTTTWTPTQRTLIDTLKIDAWMALADGCIQANDLIQAEASLQRLATLQDAAAGPFSWRAQKANKNNHNRRNKTVVSSDSSSNDTTATSPLSPGPTKEHRQAAAGLIQTWCKLCQVYTDMGKSDMANNFHKRMQKMTDLLQDPVLSSTIVAVTTP</sequence>
<protein>
    <submittedName>
        <fullName evidence="2">Uncharacterized protein</fullName>
    </submittedName>
</protein>
<evidence type="ECO:0000313" key="3">
    <source>
        <dbReference type="Proteomes" id="UP000723463"/>
    </source>
</evidence>
<dbReference type="Proteomes" id="UP000723463">
    <property type="component" value="Unassembled WGS sequence"/>
</dbReference>
<feature type="compositionally biased region" description="Low complexity" evidence="1">
    <location>
        <begin position="130"/>
        <end position="145"/>
    </location>
</feature>
<dbReference type="AlphaFoldDB" id="A0A9P6JYM2"/>
<accession>A0A9P6JYM2</accession>
<dbReference type="EMBL" id="JAAAXW010000293">
    <property type="protein sequence ID" value="KAF9538653.1"/>
    <property type="molecule type" value="Genomic_DNA"/>
</dbReference>
<comment type="caution">
    <text evidence="2">The sequence shown here is derived from an EMBL/GenBank/DDBJ whole genome shotgun (WGS) entry which is preliminary data.</text>
</comment>
<name>A0A9P6JYM2_9FUNG</name>
<gene>
    <name evidence="2" type="ORF">EC957_006390</name>
</gene>
<feature type="region of interest" description="Disordered" evidence="1">
    <location>
        <begin position="121"/>
        <end position="156"/>
    </location>
</feature>
<keyword evidence="3" id="KW-1185">Reference proteome</keyword>
<evidence type="ECO:0000313" key="2">
    <source>
        <dbReference type="EMBL" id="KAF9538653.1"/>
    </source>
</evidence>